<evidence type="ECO:0000313" key="2">
    <source>
        <dbReference type="Proteomes" id="UP001372338"/>
    </source>
</evidence>
<reference evidence="1 2" key="1">
    <citation type="submission" date="2024-01" db="EMBL/GenBank/DDBJ databases">
        <title>The genomes of 5 underutilized Papilionoideae crops provide insights into root nodulation and disease resistanc.</title>
        <authorList>
            <person name="Yuan L."/>
        </authorList>
    </citation>
    <scope>NUCLEOTIDE SEQUENCE [LARGE SCALE GENOMIC DNA]</scope>
    <source>
        <strain evidence="1">ZHUSHIDOU_FW_LH</strain>
        <tissue evidence="1">Leaf</tissue>
    </source>
</reference>
<organism evidence="1 2">
    <name type="scientific">Crotalaria pallida</name>
    <name type="common">Smooth rattlebox</name>
    <name type="synonym">Crotalaria striata</name>
    <dbReference type="NCBI Taxonomy" id="3830"/>
    <lineage>
        <taxon>Eukaryota</taxon>
        <taxon>Viridiplantae</taxon>
        <taxon>Streptophyta</taxon>
        <taxon>Embryophyta</taxon>
        <taxon>Tracheophyta</taxon>
        <taxon>Spermatophyta</taxon>
        <taxon>Magnoliopsida</taxon>
        <taxon>eudicotyledons</taxon>
        <taxon>Gunneridae</taxon>
        <taxon>Pentapetalae</taxon>
        <taxon>rosids</taxon>
        <taxon>fabids</taxon>
        <taxon>Fabales</taxon>
        <taxon>Fabaceae</taxon>
        <taxon>Papilionoideae</taxon>
        <taxon>50 kb inversion clade</taxon>
        <taxon>genistoids sensu lato</taxon>
        <taxon>core genistoids</taxon>
        <taxon>Crotalarieae</taxon>
        <taxon>Crotalaria</taxon>
    </lineage>
</organism>
<protein>
    <submittedName>
        <fullName evidence="1">Uncharacterized protein</fullName>
    </submittedName>
</protein>
<evidence type="ECO:0000313" key="1">
    <source>
        <dbReference type="EMBL" id="KAK7259805.1"/>
    </source>
</evidence>
<dbReference type="EMBL" id="JAYWIO010000005">
    <property type="protein sequence ID" value="KAK7259805.1"/>
    <property type="molecule type" value="Genomic_DNA"/>
</dbReference>
<sequence>MTTPNGEGPPNTKTKKRTRWLTAMKMVIRARSKNIKLHMVPVTYDNWHDKALPGLKDIICRLLMLRRSIRHTYFSPLAGVIDN</sequence>
<dbReference type="Proteomes" id="UP001372338">
    <property type="component" value="Unassembled WGS sequence"/>
</dbReference>
<accession>A0AAN9ENQ6</accession>
<dbReference type="AlphaFoldDB" id="A0AAN9ENQ6"/>
<name>A0AAN9ENQ6_CROPI</name>
<proteinExistence type="predicted"/>
<keyword evidence="2" id="KW-1185">Reference proteome</keyword>
<comment type="caution">
    <text evidence="1">The sequence shown here is derived from an EMBL/GenBank/DDBJ whole genome shotgun (WGS) entry which is preliminary data.</text>
</comment>
<gene>
    <name evidence="1" type="ORF">RIF29_25420</name>
</gene>